<organism evidence="4 5">
    <name type="scientific">Kibdelosporangium lantanae</name>
    <dbReference type="NCBI Taxonomy" id="1497396"/>
    <lineage>
        <taxon>Bacteria</taxon>
        <taxon>Bacillati</taxon>
        <taxon>Actinomycetota</taxon>
        <taxon>Actinomycetes</taxon>
        <taxon>Pseudonocardiales</taxon>
        <taxon>Pseudonocardiaceae</taxon>
        <taxon>Kibdelosporangium</taxon>
    </lineage>
</organism>
<evidence type="ECO:0000256" key="1">
    <source>
        <dbReference type="ARBA" id="ARBA00010515"/>
    </source>
</evidence>
<evidence type="ECO:0000259" key="3">
    <source>
        <dbReference type="Pfam" id="PF07859"/>
    </source>
</evidence>
<dbReference type="PANTHER" id="PTHR48081">
    <property type="entry name" value="AB HYDROLASE SUPERFAMILY PROTEIN C4A8.06C"/>
    <property type="match status" value="1"/>
</dbReference>
<reference evidence="5" key="1">
    <citation type="journal article" date="2019" name="Int. J. Syst. Evol. Microbiol.">
        <title>The Global Catalogue of Microorganisms (GCM) 10K type strain sequencing project: providing services to taxonomists for standard genome sequencing and annotation.</title>
        <authorList>
            <consortium name="The Broad Institute Genomics Platform"/>
            <consortium name="The Broad Institute Genome Sequencing Center for Infectious Disease"/>
            <person name="Wu L."/>
            <person name="Ma J."/>
        </authorList>
    </citation>
    <scope>NUCLEOTIDE SEQUENCE [LARGE SCALE GENOMIC DNA]</scope>
    <source>
        <strain evidence="5">JCM 31486</strain>
    </source>
</reference>
<dbReference type="Gene3D" id="3.40.50.1820">
    <property type="entry name" value="alpha/beta hydrolase"/>
    <property type="match status" value="1"/>
</dbReference>
<evidence type="ECO:0000313" key="4">
    <source>
        <dbReference type="EMBL" id="MFD1049261.1"/>
    </source>
</evidence>
<dbReference type="InterPro" id="IPR050300">
    <property type="entry name" value="GDXG_lipolytic_enzyme"/>
</dbReference>
<proteinExistence type="inferred from homology"/>
<keyword evidence="5" id="KW-1185">Reference proteome</keyword>
<name>A0ABW3MEX2_9PSEU</name>
<dbReference type="InterPro" id="IPR029058">
    <property type="entry name" value="AB_hydrolase_fold"/>
</dbReference>
<dbReference type="EMBL" id="JBHTIS010002073">
    <property type="protein sequence ID" value="MFD1049261.1"/>
    <property type="molecule type" value="Genomic_DNA"/>
</dbReference>
<dbReference type="GO" id="GO:0016787">
    <property type="term" value="F:hydrolase activity"/>
    <property type="evidence" value="ECO:0007669"/>
    <property type="project" value="UniProtKB-KW"/>
</dbReference>
<sequence length="82" mass="9239">MKVRKRGWPPVLIQVGGTECLQSDAERMAESLRRGGGYCDLQVWPGQVHVFHWWAPLLPEANSAIRHIGDFVRTVREQTAAA</sequence>
<keyword evidence="2 4" id="KW-0378">Hydrolase</keyword>
<comment type="caution">
    <text evidence="4">The sequence shown here is derived from an EMBL/GenBank/DDBJ whole genome shotgun (WGS) entry which is preliminary data.</text>
</comment>
<dbReference type="SUPFAM" id="SSF53474">
    <property type="entry name" value="alpha/beta-Hydrolases"/>
    <property type="match status" value="1"/>
</dbReference>
<dbReference type="InterPro" id="IPR013094">
    <property type="entry name" value="AB_hydrolase_3"/>
</dbReference>
<dbReference type="Proteomes" id="UP001597045">
    <property type="component" value="Unassembled WGS sequence"/>
</dbReference>
<dbReference type="PANTHER" id="PTHR48081:SF30">
    <property type="entry name" value="ACETYL-HYDROLASE LIPR-RELATED"/>
    <property type="match status" value="1"/>
</dbReference>
<protein>
    <submittedName>
        <fullName evidence="4">Alpha/beta hydrolase</fullName>
    </submittedName>
</protein>
<evidence type="ECO:0000313" key="5">
    <source>
        <dbReference type="Proteomes" id="UP001597045"/>
    </source>
</evidence>
<feature type="domain" description="Alpha/beta hydrolase fold-3" evidence="3">
    <location>
        <begin position="6"/>
        <end position="52"/>
    </location>
</feature>
<dbReference type="Pfam" id="PF07859">
    <property type="entry name" value="Abhydrolase_3"/>
    <property type="match status" value="1"/>
</dbReference>
<gene>
    <name evidence="4" type="ORF">ACFQ1S_28845</name>
</gene>
<evidence type="ECO:0000256" key="2">
    <source>
        <dbReference type="ARBA" id="ARBA00022801"/>
    </source>
</evidence>
<comment type="similarity">
    <text evidence="1">Belongs to the 'GDXG' lipolytic enzyme family.</text>
</comment>
<accession>A0ABW3MEX2</accession>